<feature type="region of interest" description="Disordered" evidence="2">
    <location>
        <begin position="1"/>
        <end position="128"/>
    </location>
</feature>
<reference evidence="3 4" key="1">
    <citation type="submission" date="2018-11" db="EMBL/GenBank/DDBJ databases">
        <title>Genome assembly of Steccherinum ochraceum LE-BIN_3174, the white-rot fungus of the Steccherinaceae family (The Residual Polyporoid clade, Polyporales, Basidiomycota).</title>
        <authorList>
            <person name="Fedorova T.V."/>
            <person name="Glazunova O.A."/>
            <person name="Landesman E.O."/>
            <person name="Moiseenko K.V."/>
            <person name="Psurtseva N.V."/>
            <person name="Savinova O.S."/>
            <person name="Shakhova N.V."/>
            <person name="Tyazhelova T.V."/>
            <person name="Vasina D.V."/>
        </authorList>
    </citation>
    <scope>NUCLEOTIDE SEQUENCE [LARGE SCALE GENOMIC DNA]</scope>
    <source>
        <strain evidence="3 4">LE-BIN_3174</strain>
    </source>
</reference>
<accession>A0A4R0RFM5</accession>
<proteinExistence type="predicted"/>
<organism evidence="3 4">
    <name type="scientific">Steccherinum ochraceum</name>
    <dbReference type="NCBI Taxonomy" id="92696"/>
    <lineage>
        <taxon>Eukaryota</taxon>
        <taxon>Fungi</taxon>
        <taxon>Dikarya</taxon>
        <taxon>Basidiomycota</taxon>
        <taxon>Agaricomycotina</taxon>
        <taxon>Agaricomycetes</taxon>
        <taxon>Polyporales</taxon>
        <taxon>Steccherinaceae</taxon>
        <taxon>Steccherinum</taxon>
    </lineage>
</organism>
<sequence length="319" mass="33864">MSARRPVQGKAAAQLTKGSVGGSSAAGSTRPSAKSTTANAAPGSVPKLGQSAPKAKPAVGSAPGGLLKRSAAPVGTSRISRNAVTASTPPDVKPKTKPPIPPLKPSTRVQGPKPGSGPHSNGPSEGDSLVNAAQVHSWLFMACTLEDARANTEKSVLEALERRAQELTAEEESVADARIRFETEQLLELYELLSHKQSTSLRSVTEAFLRHETACMSMSGKAMKLSTTKRYDLTSLRTCNSLLDAIDKLLVEACQIESDLLELPAVFVQEESKTYSVVRGMLSIVKSRKNTLSEASQLVQAEKTIAHLQLELASLEQVE</sequence>
<feature type="compositionally biased region" description="Polar residues" evidence="2">
    <location>
        <begin position="77"/>
        <end position="88"/>
    </location>
</feature>
<dbReference type="Proteomes" id="UP000292702">
    <property type="component" value="Unassembled WGS sequence"/>
</dbReference>
<keyword evidence="4" id="KW-1185">Reference proteome</keyword>
<evidence type="ECO:0000256" key="2">
    <source>
        <dbReference type="SAM" id="MobiDB-lite"/>
    </source>
</evidence>
<name>A0A4R0RFM5_9APHY</name>
<dbReference type="STRING" id="92696.A0A4R0RFM5"/>
<dbReference type="AlphaFoldDB" id="A0A4R0RFM5"/>
<keyword evidence="1" id="KW-0175">Coiled coil</keyword>
<gene>
    <name evidence="3" type="ORF">EIP91_005361</name>
</gene>
<evidence type="ECO:0000313" key="3">
    <source>
        <dbReference type="EMBL" id="TCD63479.1"/>
    </source>
</evidence>
<protein>
    <submittedName>
        <fullName evidence="3">Uncharacterized protein</fullName>
    </submittedName>
</protein>
<comment type="caution">
    <text evidence="3">The sequence shown here is derived from an EMBL/GenBank/DDBJ whole genome shotgun (WGS) entry which is preliminary data.</text>
</comment>
<dbReference type="EMBL" id="RWJN01000295">
    <property type="protein sequence ID" value="TCD63479.1"/>
    <property type="molecule type" value="Genomic_DNA"/>
</dbReference>
<dbReference type="OrthoDB" id="10578101at2759"/>
<evidence type="ECO:0000313" key="4">
    <source>
        <dbReference type="Proteomes" id="UP000292702"/>
    </source>
</evidence>
<feature type="coiled-coil region" evidence="1">
    <location>
        <begin position="150"/>
        <end position="177"/>
    </location>
</feature>
<feature type="compositionally biased region" description="Polar residues" evidence="2">
    <location>
        <begin position="29"/>
        <end position="39"/>
    </location>
</feature>
<evidence type="ECO:0000256" key="1">
    <source>
        <dbReference type="SAM" id="Coils"/>
    </source>
</evidence>